<dbReference type="Gene3D" id="3.90.1150.10">
    <property type="entry name" value="Aspartate Aminotransferase, domain 1"/>
    <property type="match status" value="1"/>
</dbReference>
<dbReference type="PANTHER" id="PTHR43586:SF8">
    <property type="entry name" value="CYSTEINE DESULFURASE 1, CHLOROPLASTIC"/>
    <property type="match status" value="1"/>
</dbReference>
<dbReference type="GO" id="GO:0006534">
    <property type="term" value="P:cysteine metabolic process"/>
    <property type="evidence" value="ECO:0007669"/>
    <property type="project" value="UniProtKB-UniRule"/>
</dbReference>
<protein>
    <recommendedName>
        <fullName evidence="3 8">Cysteine desulfurase</fullName>
        <ecNumber evidence="3 8">2.8.1.7</ecNumber>
    </recommendedName>
</protein>
<dbReference type="GO" id="GO:0031071">
    <property type="term" value="F:cysteine desulfurase activity"/>
    <property type="evidence" value="ECO:0007669"/>
    <property type="project" value="UniProtKB-UniRule"/>
</dbReference>
<dbReference type="NCBIfam" id="TIGR01979">
    <property type="entry name" value="sufS"/>
    <property type="match status" value="1"/>
</dbReference>
<evidence type="ECO:0000313" key="10">
    <source>
        <dbReference type="EMBL" id="HJF18414.1"/>
    </source>
</evidence>
<dbReference type="GO" id="GO:0030170">
    <property type="term" value="F:pyridoxal phosphate binding"/>
    <property type="evidence" value="ECO:0007669"/>
    <property type="project" value="UniProtKB-UniRule"/>
</dbReference>
<comment type="catalytic activity">
    <reaction evidence="6 8">
        <text>(sulfur carrier)-H + L-cysteine = (sulfur carrier)-SH + L-alanine</text>
        <dbReference type="Rhea" id="RHEA:43892"/>
        <dbReference type="Rhea" id="RHEA-COMP:14737"/>
        <dbReference type="Rhea" id="RHEA-COMP:14739"/>
        <dbReference type="ChEBI" id="CHEBI:29917"/>
        <dbReference type="ChEBI" id="CHEBI:35235"/>
        <dbReference type="ChEBI" id="CHEBI:57972"/>
        <dbReference type="ChEBI" id="CHEBI:64428"/>
        <dbReference type="EC" id="2.8.1.7"/>
    </reaction>
</comment>
<feature type="domain" description="Aminotransferase class V" evidence="9">
    <location>
        <begin position="45"/>
        <end position="435"/>
    </location>
</feature>
<reference evidence="10" key="1">
    <citation type="journal article" date="2021" name="PeerJ">
        <title>Extensive microbial diversity within the chicken gut microbiome revealed by metagenomics and culture.</title>
        <authorList>
            <person name="Gilroy R."/>
            <person name="Ravi A."/>
            <person name="Getino M."/>
            <person name="Pursley I."/>
            <person name="Horton D.L."/>
            <person name="Alikhan N.F."/>
            <person name="Baker D."/>
            <person name="Gharbi K."/>
            <person name="Hall N."/>
            <person name="Watson M."/>
            <person name="Adriaenssens E.M."/>
            <person name="Foster-Nyarko E."/>
            <person name="Jarju S."/>
            <person name="Secka A."/>
            <person name="Antonio M."/>
            <person name="Oren A."/>
            <person name="Chaudhuri R.R."/>
            <person name="La Ragione R."/>
            <person name="Hildebrand F."/>
            <person name="Pallen M.J."/>
        </authorList>
    </citation>
    <scope>NUCLEOTIDE SEQUENCE</scope>
    <source>
        <strain evidence="10">578</strain>
    </source>
</reference>
<evidence type="ECO:0000256" key="4">
    <source>
        <dbReference type="ARBA" id="ARBA00022679"/>
    </source>
</evidence>
<sequence length="449" mass="48331">MTMSSSEFSGEQGWQERVASQFPLLQSPRAQKGFGSAEHPSRLAYLDTAATSQKPQVVIQAEQAFYSSINAGVHRGTHRLAVEATQAYETARARIATFVNASSEEGQEEIVFTSGATAGLNELATSIGWASLPAALSDVDVQARARFGLHEGDEILTSIAEHHSVLLPFQQLARRTGATLTIADVEDDGRLDAQKVCDKITPRTKIVALTAASNVTGALTPLKAIVQKAHQVGALVIADFCQAAPHLRLDVADLDVDFACWSAHKMYGPTGVGFLYGKRELLELLPPANFGGEMVDLAWLDKQAQWSAAPFKFEAGTQPVAQVVAAGVAAQWLTSVGFDALQAHEREIGTALLKVADIPGIRVLGPLDMNERLATVSFEVEGVHPHDVGQFLDSYGVAIRTGHHCAQPIHRRFGVYSSNRASAGVYTTAEDVEQFMDAVAQIRPYFLGK</sequence>
<dbReference type="EC" id="2.8.1.7" evidence="3 8"/>
<comment type="caution">
    <text evidence="10">The sequence shown here is derived from an EMBL/GenBank/DDBJ whole genome shotgun (WGS) entry which is preliminary data.</text>
</comment>
<dbReference type="EMBL" id="DYWK01000006">
    <property type="protein sequence ID" value="HJF18414.1"/>
    <property type="molecule type" value="Genomic_DNA"/>
</dbReference>
<evidence type="ECO:0000256" key="7">
    <source>
        <dbReference type="RuleBase" id="RU004504"/>
    </source>
</evidence>
<evidence type="ECO:0000256" key="8">
    <source>
        <dbReference type="RuleBase" id="RU004506"/>
    </source>
</evidence>
<dbReference type="Proteomes" id="UP000715651">
    <property type="component" value="Unassembled WGS sequence"/>
</dbReference>
<name>A0A921KCJ7_9BIFI</name>
<gene>
    <name evidence="10" type="ORF">K8U78_04615</name>
</gene>
<dbReference type="AlphaFoldDB" id="A0A921KCJ7"/>
<evidence type="ECO:0000256" key="3">
    <source>
        <dbReference type="ARBA" id="ARBA00012239"/>
    </source>
</evidence>
<reference evidence="10" key="2">
    <citation type="submission" date="2021-09" db="EMBL/GenBank/DDBJ databases">
        <authorList>
            <person name="Gilroy R."/>
        </authorList>
    </citation>
    <scope>NUCLEOTIDE SEQUENCE</scope>
    <source>
        <strain evidence="10">578</strain>
    </source>
</reference>
<keyword evidence="4 8" id="KW-0808">Transferase</keyword>
<accession>A0A921KCJ7</accession>
<comment type="cofactor">
    <cofactor evidence="1 7">
        <name>pyridoxal 5'-phosphate</name>
        <dbReference type="ChEBI" id="CHEBI:597326"/>
    </cofactor>
</comment>
<dbReference type="InterPro" id="IPR020578">
    <property type="entry name" value="Aminotrans_V_PyrdxlP_BS"/>
</dbReference>
<dbReference type="InterPro" id="IPR010970">
    <property type="entry name" value="Cys_dSase_SufS"/>
</dbReference>
<evidence type="ECO:0000256" key="1">
    <source>
        <dbReference type="ARBA" id="ARBA00001933"/>
    </source>
</evidence>
<evidence type="ECO:0000259" key="9">
    <source>
        <dbReference type="Pfam" id="PF00266"/>
    </source>
</evidence>
<proteinExistence type="inferred from homology"/>
<evidence type="ECO:0000313" key="11">
    <source>
        <dbReference type="Proteomes" id="UP000715651"/>
    </source>
</evidence>
<dbReference type="Gene3D" id="3.40.640.10">
    <property type="entry name" value="Type I PLP-dependent aspartate aminotransferase-like (Major domain)"/>
    <property type="match status" value="1"/>
</dbReference>
<dbReference type="InterPro" id="IPR015422">
    <property type="entry name" value="PyrdxlP-dep_Trfase_small"/>
</dbReference>
<dbReference type="InterPro" id="IPR015421">
    <property type="entry name" value="PyrdxlP-dep_Trfase_major"/>
</dbReference>
<evidence type="ECO:0000256" key="6">
    <source>
        <dbReference type="ARBA" id="ARBA00050776"/>
    </source>
</evidence>
<comment type="similarity">
    <text evidence="2 8">Belongs to the class-V pyridoxal-phosphate-dependent aminotransferase family. Csd subfamily.</text>
</comment>
<dbReference type="PROSITE" id="PS00595">
    <property type="entry name" value="AA_TRANSFER_CLASS_5"/>
    <property type="match status" value="1"/>
</dbReference>
<dbReference type="SUPFAM" id="SSF53383">
    <property type="entry name" value="PLP-dependent transferases"/>
    <property type="match status" value="1"/>
</dbReference>
<organism evidence="10 11">
    <name type="scientific">Aeriscardovia aeriphila</name>
    <dbReference type="NCBI Taxonomy" id="218139"/>
    <lineage>
        <taxon>Bacteria</taxon>
        <taxon>Bacillati</taxon>
        <taxon>Actinomycetota</taxon>
        <taxon>Actinomycetes</taxon>
        <taxon>Bifidobacteriales</taxon>
        <taxon>Bifidobacteriaceae</taxon>
        <taxon>Aeriscardovia</taxon>
    </lineage>
</organism>
<evidence type="ECO:0000256" key="5">
    <source>
        <dbReference type="ARBA" id="ARBA00022898"/>
    </source>
</evidence>
<dbReference type="Pfam" id="PF00266">
    <property type="entry name" value="Aminotran_5"/>
    <property type="match status" value="1"/>
</dbReference>
<evidence type="ECO:0000256" key="2">
    <source>
        <dbReference type="ARBA" id="ARBA00010447"/>
    </source>
</evidence>
<dbReference type="CDD" id="cd06453">
    <property type="entry name" value="SufS_like"/>
    <property type="match status" value="1"/>
</dbReference>
<dbReference type="InterPro" id="IPR015424">
    <property type="entry name" value="PyrdxlP-dep_Trfase"/>
</dbReference>
<comment type="function">
    <text evidence="8">Catalyzes the removal of elemental sulfur and selenium atoms from L-cysteine, L-cystine, L-selenocysteine, and L-selenocystine to produce L-alanine.</text>
</comment>
<dbReference type="InterPro" id="IPR000192">
    <property type="entry name" value="Aminotrans_V_dom"/>
</dbReference>
<dbReference type="PANTHER" id="PTHR43586">
    <property type="entry name" value="CYSTEINE DESULFURASE"/>
    <property type="match status" value="1"/>
</dbReference>
<keyword evidence="5 8" id="KW-0663">Pyridoxal phosphate</keyword>